<dbReference type="Proteomes" id="UP000579281">
    <property type="component" value="Unassembled WGS sequence"/>
</dbReference>
<accession>A0A841KPB5</accession>
<organism evidence="1 2">
    <name type="scientific">Anaerosolibacter carboniphilus</name>
    <dbReference type="NCBI Taxonomy" id="1417629"/>
    <lineage>
        <taxon>Bacteria</taxon>
        <taxon>Bacillati</taxon>
        <taxon>Bacillota</taxon>
        <taxon>Clostridia</taxon>
        <taxon>Peptostreptococcales</taxon>
        <taxon>Thermotaleaceae</taxon>
        <taxon>Anaerosolibacter</taxon>
    </lineage>
</organism>
<dbReference type="EMBL" id="JACHEN010000009">
    <property type="protein sequence ID" value="MBB6215624.1"/>
    <property type="molecule type" value="Genomic_DNA"/>
</dbReference>
<reference evidence="1 2" key="1">
    <citation type="submission" date="2020-08" db="EMBL/GenBank/DDBJ databases">
        <title>Genomic Encyclopedia of Type Strains, Phase IV (KMG-IV): sequencing the most valuable type-strain genomes for metagenomic binning, comparative biology and taxonomic classification.</title>
        <authorList>
            <person name="Goeker M."/>
        </authorList>
    </citation>
    <scope>NUCLEOTIDE SEQUENCE [LARGE SCALE GENOMIC DNA]</scope>
    <source>
        <strain evidence="1 2">DSM 103526</strain>
    </source>
</reference>
<name>A0A841KPB5_9FIRM</name>
<feature type="non-terminal residue" evidence="1">
    <location>
        <position position="101"/>
    </location>
</feature>
<protein>
    <submittedName>
        <fullName evidence="1">DNA replication protein DnaD</fullName>
    </submittedName>
</protein>
<sequence length="101" mass="11859">MQGWIKLHRELLVKPIWTESTPEQKTILITLLMMANHKEKEWEWKGQKYKARPGQFVTSLESIAKKSGLGISIKNVRTALKRFEKYEFLANESTNKNRLIT</sequence>
<comment type="caution">
    <text evidence="1">The sequence shown here is derived from an EMBL/GenBank/DDBJ whole genome shotgun (WGS) entry which is preliminary data.</text>
</comment>
<gene>
    <name evidence="1" type="ORF">HNQ80_001713</name>
</gene>
<keyword evidence="2" id="KW-1185">Reference proteome</keyword>
<proteinExistence type="predicted"/>
<dbReference type="AlphaFoldDB" id="A0A841KPB5"/>
<evidence type="ECO:0000313" key="1">
    <source>
        <dbReference type="EMBL" id="MBB6215624.1"/>
    </source>
</evidence>
<evidence type="ECO:0000313" key="2">
    <source>
        <dbReference type="Proteomes" id="UP000579281"/>
    </source>
</evidence>